<feature type="binding site" evidence="3">
    <location>
        <position position="58"/>
    </location>
    <ligand>
        <name>substrate</name>
    </ligand>
</feature>
<feature type="binding site" evidence="3">
    <location>
        <begin position="7"/>
        <end position="14"/>
    </location>
    <ligand>
        <name>substrate</name>
    </ligand>
</feature>
<evidence type="ECO:0000313" key="5">
    <source>
        <dbReference type="EMBL" id="KXT06438.1"/>
    </source>
</evidence>
<dbReference type="PANTHER" id="PTHR46517:SF1">
    <property type="entry name" value="FRUCTOSE-2,6-BISPHOSPHATASE TIGAR"/>
    <property type="match status" value="1"/>
</dbReference>
<accession>A0A139HVG0</accession>
<dbReference type="GO" id="GO:0005829">
    <property type="term" value="C:cytosol"/>
    <property type="evidence" value="ECO:0007669"/>
    <property type="project" value="TreeGrafter"/>
</dbReference>
<feature type="compositionally biased region" description="Basic and acidic residues" evidence="4">
    <location>
        <begin position="322"/>
        <end position="335"/>
    </location>
</feature>
<dbReference type="SUPFAM" id="SSF53254">
    <property type="entry name" value="Phosphoglycerate mutase-like"/>
    <property type="match status" value="1"/>
</dbReference>
<gene>
    <name evidence="5" type="ORF">AC578_6040</name>
</gene>
<dbReference type="CDD" id="cd07067">
    <property type="entry name" value="HP_PGM_like"/>
    <property type="match status" value="1"/>
</dbReference>
<evidence type="ECO:0000256" key="4">
    <source>
        <dbReference type="SAM" id="MobiDB-lite"/>
    </source>
</evidence>
<name>A0A139HVG0_9PEZI</name>
<dbReference type="PROSITE" id="PS00175">
    <property type="entry name" value="PG_MUTASE"/>
    <property type="match status" value="1"/>
</dbReference>
<feature type="region of interest" description="Disordered" evidence="4">
    <location>
        <begin position="254"/>
        <end position="286"/>
    </location>
</feature>
<dbReference type="AlphaFoldDB" id="A0A139HVG0"/>
<dbReference type="Gene3D" id="3.40.50.1240">
    <property type="entry name" value="Phosphoglycerate mutase-like"/>
    <property type="match status" value="1"/>
</dbReference>
<dbReference type="Proteomes" id="UP000070133">
    <property type="component" value="Unassembled WGS sequence"/>
</dbReference>
<dbReference type="EMBL" id="LFZN01000006">
    <property type="protein sequence ID" value="KXT06438.1"/>
    <property type="molecule type" value="Genomic_DNA"/>
</dbReference>
<evidence type="ECO:0000256" key="1">
    <source>
        <dbReference type="ARBA" id="ARBA00022801"/>
    </source>
</evidence>
<dbReference type="STRING" id="321146.A0A139HVG0"/>
<organism evidence="5 6">
    <name type="scientific">Pseudocercospora eumusae</name>
    <dbReference type="NCBI Taxonomy" id="321146"/>
    <lineage>
        <taxon>Eukaryota</taxon>
        <taxon>Fungi</taxon>
        <taxon>Dikarya</taxon>
        <taxon>Ascomycota</taxon>
        <taxon>Pezizomycotina</taxon>
        <taxon>Dothideomycetes</taxon>
        <taxon>Dothideomycetidae</taxon>
        <taxon>Mycosphaerellales</taxon>
        <taxon>Mycosphaerellaceae</taxon>
        <taxon>Pseudocercospora</taxon>
    </lineage>
</organism>
<dbReference type="SMART" id="SM00855">
    <property type="entry name" value="PGAM"/>
    <property type="match status" value="1"/>
</dbReference>
<dbReference type="GO" id="GO:0043456">
    <property type="term" value="P:regulation of pentose-phosphate shunt"/>
    <property type="evidence" value="ECO:0007669"/>
    <property type="project" value="TreeGrafter"/>
</dbReference>
<evidence type="ECO:0000256" key="3">
    <source>
        <dbReference type="PIRSR" id="PIRSR613078-2"/>
    </source>
</evidence>
<reference evidence="5 6" key="1">
    <citation type="submission" date="2015-07" db="EMBL/GenBank/DDBJ databases">
        <title>Comparative genomics of the Sigatoka disease complex on banana suggests a link between parallel evolutionary changes in Pseudocercospora fijiensis and Pseudocercospora eumusae and increased virulence on the banana host.</title>
        <authorList>
            <person name="Chang T.-C."/>
            <person name="Salvucci A."/>
            <person name="Crous P.W."/>
            <person name="Stergiopoulos I."/>
        </authorList>
    </citation>
    <scope>NUCLEOTIDE SEQUENCE [LARGE SCALE GENOMIC DNA]</scope>
    <source>
        <strain evidence="5 6">CBS 114824</strain>
    </source>
</reference>
<keyword evidence="1" id="KW-0378">Hydrolase</keyword>
<evidence type="ECO:0000256" key="2">
    <source>
        <dbReference type="PIRSR" id="PIRSR613078-1"/>
    </source>
</evidence>
<feature type="region of interest" description="Disordered" evidence="4">
    <location>
        <begin position="310"/>
        <end position="341"/>
    </location>
</feature>
<dbReference type="InterPro" id="IPR029033">
    <property type="entry name" value="His_PPase_superfam"/>
</dbReference>
<proteinExistence type="predicted"/>
<protein>
    <recommendedName>
        <fullName evidence="7">Phosphoglycerate mutase-like protein</fullName>
    </recommendedName>
</protein>
<dbReference type="Pfam" id="PF00300">
    <property type="entry name" value="His_Phos_1"/>
    <property type="match status" value="1"/>
</dbReference>
<evidence type="ECO:0000313" key="6">
    <source>
        <dbReference type="Proteomes" id="UP000070133"/>
    </source>
</evidence>
<dbReference type="EMBL" id="LFZN01000006">
    <property type="protein sequence ID" value="KXT06437.1"/>
    <property type="molecule type" value="Genomic_DNA"/>
</dbReference>
<dbReference type="GO" id="GO:0045820">
    <property type="term" value="P:negative regulation of glycolytic process"/>
    <property type="evidence" value="ECO:0007669"/>
    <property type="project" value="TreeGrafter"/>
</dbReference>
<keyword evidence="6" id="KW-1185">Reference proteome</keyword>
<feature type="active site" description="Proton donor/acceptor" evidence="2">
    <location>
        <position position="90"/>
    </location>
</feature>
<dbReference type="InterPro" id="IPR051695">
    <property type="entry name" value="Phosphoglycerate_Mutase"/>
</dbReference>
<sequence length="341" mass="37768">MDLFLIRHGETVDNVTGLYAGVRDSQLTNYGVDQTKRLGEHLAQRHLFTHIFASPLSRAYRTAQAIQAAQSILPSKSESVQIVQVQELIEQNFGFYEGKHFHARTDPKKTGREAHRLQHQSDPDFVAVESKDSMDKRADVFLDEHLMPLFSQRPGQDRFCVAIVSHGMLLSHLWRRFLLRLPSKSVAVDSAVTAARGSVVLQHLGGWSNTGYLELAINRIGSPLQSPVDNSTALSKQSSGVALSAHAGTLNDTAEEKLQDVPKPPSDRSASPKPKHSTSEAAIETSKEPLCLPTGWTTLILSIDRKDHLTGLKRQRGGIGRSAHDEKQGRLEAFFKKQRTS</sequence>
<feature type="active site" description="Tele-phosphohistidine intermediate" evidence="2">
    <location>
        <position position="8"/>
    </location>
</feature>
<dbReference type="EMBL" id="LFZN01000006">
    <property type="protein sequence ID" value="KXT06436.1"/>
    <property type="molecule type" value="Genomic_DNA"/>
</dbReference>
<dbReference type="GO" id="GO:0004331">
    <property type="term" value="F:fructose-2,6-bisphosphate 2-phosphatase activity"/>
    <property type="evidence" value="ECO:0007669"/>
    <property type="project" value="TreeGrafter"/>
</dbReference>
<dbReference type="InterPro" id="IPR013078">
    <property type="entry name" value="His_Pase_superF_clade-1"/>
</dbReference>
<dbReference type="InterPro" id="IPR001345">
    <property type="entry name" value="PG/BPGM_mutase_AS"/>
</dbReference>
<comment type="caution">
    <text evidence="5">The sequence shown here is derived from an EMBL/GenBank/DDBJ whole genome shotgun (WGS) entry which is preliminary data.</text>
</comment>
<evidence type="ECO:0008006" key="7">
    <source>
        <dbReference type="Google" id="ProtNLM"/>
    </source>
</evidence>
<dbReference type="PANTHER" id="PTHR46517">
    <property type="entry name" value="FRUCTOSE-2,6-BISPHOSPHATASE TIGAR"/>
    <property type="match status" value="1"/>
</dbReference>